<feature type="transmembrane region" description="Helical" evidence="2">
    <location>
        <begin position="224"/>
        <end position="245"/>
    </location>
</feature>
<reference evidence="3" key="1">
    <citation type="journal article" date="2015" name="Nat. Genet.">
        <title>The pineapple genome and the evolution of CAM photosynthesis.</title>
        <authorList>
            <person name="Ming R."/>
            <person name="VanBuren R."/>
            <person name="Wai C.M."/>
            <person name="Tang H."/>
            <person name="Schatz M.C."/>
            <person name="Bowers J.E."/>
            <person name="Lyons E."/>
            <person name="Wang M.L."/>
            <person name="Chen J."/>
            <person name="Biggers E."/>
            <person name="Zhang J."/>
            <person name="Huang L."/>
            <person name="Zhang L."/>
            <person name="Miao W."/>
            <person name="Zhang J."/>
            <person name="Ye Z."/>
            <person name="Miao C."/>
            <person name="Lin Z."/>
            <person name="Wang H."/>
            <person name="Zhou H."/>
            <person name="Yim W.C."/>
            <person name="Priest H.D."/>
            <person name="Zheng C."/>
            <person name="Woodhouse M."/>
            <person name="Edger P.P."/>
            <person name="Guyot R."/>
            <person name="Guo H.B."/>
            <person name="Guo H."/>
            <person name="Zheng G."/>
            <person name="Singh R."/>
            <person name="Sharma A."/>
            <person name="Min X."/>
            <person name="Zheng Y."/>
            <person name="Lee H."/>
            <person name="Gurtowski J."/>
            <person name="Sedlazeck F.J."/>
            <person name="Harkess A."/>
            <person name="McKain M.R."/>
            <person name="Liao Z."/>
            <person name="Fang J."/>
            <person name="Liu J."/>
            <person name="Zhang X."/>
            <person name="Zhang Q."/>
            <person name="Hu W."/>
            <person name="Qin Y."/>
            <person name="Wang K."/>
            <person name="Chen L.Y."/>
            <person name="Shirley N."/>
            <person name="Lin Y.R."/>
            <person name="Liu L.Y."/>
            <person name="Hernandez A.G."/>
            <person name="Wright C.L."/>
            <person name="Bulone V."/>
            <person name="Tuskan G.A."/>
            <person name="Heath K."/>
            <person name="Zee F."/>
            <person name="Moore P.H."/>
            <person name="Sunkar R."/>
            <person name="Leebens-Mack J.H."/>
            <person name="Mockler T."/>
            <person name="Bennetzen J.L."/>
            <person name="Freeling M."/>
            <person name="Sankoff D."/>
            <person name="Paterson A.H."/>
            <person name="Zhu X."/>
            <person name="Yang X."/>
            <person name="Smith J.A."/>
            <person name="Cushman J.C."/>
            <person name="Paull R.E."/>
            <person name="Yu Q."/>
        </authorList>
    </citation>
    <scope>NUCLEOTIDE SEQUENCE [LARGE SCALE GENOMIC DNA]</scope>
    <source>
        <strain evidence="3">cv. F153</strain>
    </source>
</reference>
<dbReference type="PANTHER" id="PTHR36738">
    <property type="entry name" value="EXPRESSED PROTEIN"/>
    <property type="match status" value="1"/>
</dbReference>
<accession>A0A6P5FDB8</accession>
<reference evidence="4" key="2">
    <citation type="submission" date="2025-08" db="UniProtKB">
        <authorList>
            <consortium name="RefSeq"/>
        </authorList>
    </citation>
    <scope>IDENTIFICATION</scope>
    <source>
        <tissue evidence="4">Leaf</tissue>
    </source>
</reference>
<dbReference type="InterPro" id="IPR016174">
    <property type="entry name" value="Di-haem_cyt_TM"/>
</dbReference>
<feature type="transmembrane region" description="Helical" evidence="2">
    <location>
        <begin position="121"/>
        <end position="139"/>
    </location>
</feature>
<dbReference type="GeneID" id="109714175"/>
<dbReference type="RefSeq" id="XP_020094236.1">
    <property type="nucleotide sequence ID" value="XM_020238647.1"/>
</dbReference>
<proteinExistence type="predicted"/>
<keyword evidence="3" id="KW-1185">Reference proteome</keyword>
<dbReference type="OrthoDB" id="2020012at2759"/>
<feature type="transmembrane region" description="Helical" evidence="2">
    <location>
        <begin position="160"/>
        <end position="180"/>
    </location>
</feature>
<feature type="region of interest" description="Disordered" evidence="1">
    <location>
        <begin position="14"/>
        <end position="63"/>
    </location>
</feature>
<dbReference type="GO" id="GO:0016020">
    <property type="term" value="C:membrane"/>
    <property type="evidence" value="ECO:0007669"/>
    <property type="project" value="InterPro"/>
</dbReference>
<keyword evidence="2" id="KW-0812">Transmembrane</keyword>
<dbReference type="InterPro" id="IPR025067">
    <property type="entry name" value="DUF4079"/>
</dbReference>
<name>A0A6P5FDB8_ANACO</name>
<sequence length="247" mass="26564">MAILSALRVSMLYPPPPPPPPPPHAHAHLPRARAPSPTPHAHLPRARAPSPKKQESRIGASRREDETICRETCLYSVAPYPLLFAAALPGGEAVKSIFGPFAELVKTWNLPDWLVHWGHPANMAVVLFAMGGYGTYLGFRIRFSDDVEEKAKAKDLHPKLLGGMFFFFALGATGGITALLTSDKPIFESPHAVTGFIGLALLTVQSILPALFEGNPGLRMAHGLLGSSIMTLFLVHAALGLQLGLSF</sequence>
<dbReference type="Proteomes" id="UP000515123">
    <property type="component" value="Linkage group 8"/>
</dbReference>
<gene>
    <name evidence="4" type="primary">LOC109714175</name>
</gene>
<feature type="compositionally biased region" description="Pro residues" evidence="1">
    <location>
        <begin position="14"/>
        <end position="24"/>
    </location>
</feature>
<evidence type="ECO:0000313" key="3">
    <source>
        <dbReference type="Proteomes" id="UP000515123"/>
    </source>
</evidence>
<evidence type="ECO:0000313" key="4">
    <source>
        <dbReference type="RefSeq" id="XP_020094236.1"/>
    </source>
</evidence>
<feature type="compositionally biased region" description="Basic and acidic residues" evidence="1">
    <location>
        <begin position="52"/>
        <end position="63"/>
    </location>
</feature>
<evidence type="ECO:0000256" key="1">
    <source>
        <dbReference type="SAM" id="MobiDB-lite"/>
    </source>
</evidence>
<organism evidence="3 4">
    <name type="scientific">Ananas comosus</name>
    <name type="common">Pineapple</name>
    <name type="synonym">Ananas ananas</name>
    <dbReference type="NCBI Taxonomy" id="4615"/>
    <lineage>
        <taxon>Eukaryota</taxon>
        <taxon>Viridiplantae</taxon>
        <taxon>Streptophyta</taxon>
        <taxon>Embryophyta</taxon>
        <taxon>Tracheophyta</taxon>
        <taxon>Spermatophyta</taxon>
        <taxon>Magnoliopsida</taxon>
        <taxon>Liliopsida</taxon>
        <taxon>Poales</taxon>
        <taxon>Bromeliaceae</taxon>
        <taxon>Bromelioideae</taxon>
        <taxon>Ananas</taxon>
    </lineage>
</organism>
<dbReference type="Pfam" id="PF13301">
    <property type="entry name" value="DUF4079"/>
    <property type="match status" value="1"/>
</dbReference>
<keyword evidence="2" id="KW-0472">Membrane</keyword>
<dbReference type="Gene3D" id="1.20.120.1770">
    <property type="match status" value="1"/>
</dbReference>
<evidence type="ECO:0000256" key="2">
    <source>
        <dbReference type="SAM" id="Phobius"/>
    </source>
</evidence>
<protein>
    <submittedName>
        <fullName evidence="4">Uncharacterized protein LOC109714175 isoform X1</fullName>
    </submittedName>
</protein>
<dbReference type="AlphaFoldDB" id="A0A6P5FDB8"/>
<dbReference type="SUPFAM" id="SSF81342">
    <property type="entry name" value="Transmembrane di-heme cytochromes"/>
    <property type="match status" value="1"/>
</dbReference>
<keyword evidence="2" id="KW-1133">Transmembrane helix</keyword>
<dbReference type="PANTHER" id="PTHR36738:SF1">
    <property type="entry name" value="EXPRESSED PROTEIN"/>
    <property type="match status" value="1"/>
</dbReference>
<dbReference type="GO" id="GO:0022904">
    <property type="term" value="P:respiratory electron transport chain"/>
    <property type="evidence" value="ECO:0007669"/>
    <property type="project" value="InterPro"/>
</dbReference>
<feature type="transmembrane region" description="Helical" evidence="2">
    <location>
        <begin position="192"/>
        <end position="212"/>
    </location>
</feature>